<protein>
    <recommendedName>
        <fullName evidence="9">Serine protease K12H4.7</fullName>
    </recommendedName>
</protein>
<evidence type="ECO:0000256" key="4">
    <source>
        <dbReference type="ARBA" id="ARBA00022801"/>
    </source>
</evidence>
<comment type="caution">
    <text evidence="7">The sequence shown here is derived from an EMBL/GenBank/DDBJ whole genome shotgun (WGS) entry which is preliminary data.</text>
</comment>
<dbReference type="InterPro" id="IPR029058">
    <property type="entry name" value="AB_hydrolase_fold"/>
</dbReference>
<evidence type="ECO:0000256" key="5">
    <source>
        <dbReference type="ARBA" id="ARBA00023180"/>
    </source>
</evidence>
<feature type="chain" id="PRO_5043361791" description="Serine protease K12H4.7" evidence="6">
    <location>
        <begin position="21"/>
        <end position="480"/>
    </location>
</feature>
<evidence type="ECO:0000256" key="1">
    <source>
        <dbReference type="ARBA" id="ARBA00011079"/>
    </source>
</evidence>
<dbReference type="Gene3D" id="3.40.50.1820">
    <property type="entry name" value="alpha/beta hydrolase"/>
    <property type="match status" value="1"/>
</dbReference>
<evidence type="ECO:0000313" key="8">
    <source>
        <dbReference type="Proteomes" id="UP001159042"/>
    </source>
</evidence>
<keyword evidence="3 6" id="KW-0732">Signal</keyword>
<gene>
    <name evidence="7" type="ORF">NQ315_000832</name>
</gene>
<proteinExistence type="inferred from homology"/>
<dbReference type="PANTHER" id="PTHR11010:SF5">
    <property type="entry name" value="RE36938P-RELATED"/>
    <property type="match status" value="1"/>
</dbReference>
<evidence type="ECO:0008006" key="9">
    <source>
        <dbReference type="Google" id="ProtNLM"/>
    </source>
</evidence>
<dbReference type="Proteomes" id="UP001159042">
    <property type="component" value="Unassembled WGS sequence"/>
</dbReference>
<keyword evidence="4" id="KW-0378">Hydrolase</keyword>
<dbReference type="InterPro" id="IPR042269">
    <property type="entry name" value="Ser_carbopepase_S28_SKS"/>
</dbReference>
<dbReference type="InterPro" id="IPR008758">
    <property type="entry name" value="Peptidase_S28"/>
</dbReference>
<dbReference type="GO" id="GO:0008239">
    <property type="term" value="F:dipeptidyl-peptidase activity"/>
    <property type="evidence" value="ECO:0007669"/>
    <property type="project" value="TreeGrafter"/>
</dbReference>
<dbReference type="EMBL" id="JANEYG010000002">
    <property type="protein sequence ID" value="KAJ8924681.1"/>
    <property type="molecule type" value="Genomic_DNA"/>
</dbReference>
<dbReference type="Pfam" id="PF05577">
    <property type="entry name" value="Peptidase_S28"/>
    <property type="match status" value="1"/>
</dbReference>
<evidence type="ECO:0000256" key="2">
    <source>
        <dbReference type="ARBA" id="ARBA00022670"/>
    </source>
</evidence>
<keyword evidence="2" id="KW-0645">Protease</keyword>
<evidence type="ECO:0000256" key="6">
    <source>
        <dbReference type="SAM" id="SignalP"/>
    </source>
</evidence>
<dbReference type="GO" id="GO:0070008">
    <property type="term" value="F:serine-type exopeptidase activity"/>
    <property type="evidence" value="ECO:0007669"/>
    <property type="project" value="InterPro"/>
</dbReference>
<organism evidence="7 8">
    <name type="scientific">Exocentrus adspersus</name>
    <dbReference type="NCBI Taxonomy" id="1586481"/>
    <lineage>
        <taxon>Eukaryota</taxon>
        <taxon>Metazoa</taxon>
        <taxon>Ecdysozoa</taxon>
        <taxon>Arthropoda</taxon>
        <taxon>Hexapoda</taxon>
        <taxon>Insecta</taxon>
        <taxon>Pterygota</taxon>
        <taxon>Neoptera</taxon>
        <taxon>Endopterygota</taxon>
        <taxon>Coleoptera</taxon>
        <taxon>Polyphaga</taxon>
        <taxon>Cucujiformia</taxon>
        <taxon>Chrysomeloidea</taxon>
        <taxon>Cerambycidae</taxon>
        <taxon>Lamiinae</taxon>
        <taxon>Acanthocinini</taxon>
        <taxon>Exocentrus</taxon>
    </lineage>
</organism>
<name>A0AAV8WEK6_9CUCU</name>
<evidence type="ECO:0000313" key="7">
    <source>
        <dbReference type="EMBL" id="KAJ8924681.1"/>
    </source>
</evidence>
<keyword evidence="8" id="KW-1185">Reference proteome</keyword>
<sequence length="480" mass="53655">MKTLLLVCVILFFNSSFSTGLLSRFLSHNPPPPTGALRSTDAVSTKYFTQKLDHFDSNNSKTWFQRYYVNEAYFNSNNNNVAFLMLGGEGAAAASWMSHGSWVTSAKKYGALGLFQLEHRYYGDRITQQKNLRFLSSEQALADAARFIRAMNDKYALASDVKWIVYGGSYSGSLAAWLRLEYPSLVHGVVSASGPLLAKLDFFEYYQVVIDDLASNSEDCINSLKVAMTQVDELLLNPSPTENLTSIFNLCEPIEGLDSSHVDVETFYMGITDTLAAAVQYDGITKFGIKDLCEVLTNDDGRKEIFRLSDLMALTYGKNCIDVRYQSQVDSLTNTTTDEHRMVRQWIYQTCNEYGWYQTSNREDNLLGNGCPVDYFTKLCADAYGPEFDAFYIKNRIDITNVNYGGVGINVSNVVYVHGSYDPWHAVGLTETTNPDSPVIVIEGASHCAILYDIAPGELPQLTEAKQEVDRIVGEWLGIN</sequence>
<keyword evidence="5" id="KW-0325">Glycoprotein</keyword>
<feature type="signal peptide" evidence="6">
    <location>
        <begin position="1"/>
        <end position="20"/>
    </location>
</feature>
<dbReference type="SUPFAM" id="SSF53474">
    <property type="entry name" value="alpha/beta-Hydrolases"/>
    <property type="match status" value="1"/>
</dbReference>
<dbReference type="PANTHER" id="PTHR11010">
    <property type="entry name" value="PROTEASE S28 PRO-X CARBOXYPEPTIDASE-RELATED"/>
    <property type="match status" value="1"/>
</dbReference>
<accession>A0AAV8WEK6</accession>
<comment type="similarity">
    <text evidence="1">Belongs to the peptidase S28 family.</text>
</comment>
<reference evidence="7 8" key="1">
    <citation type="journal article" date="2023" name="Insect Mol. Biol.">
        <title>Genome sequencing provides insights into the evolution of gene families encoding plant cell wall-degrading enzymes in longhorned beetles.</title>
        <authorList>
            <person name="Shin N.R."/>
            <person name="Okamura Y."/>
            <person name="Kirsch R."/>
            <person name="Pauchet Y."/>
        </authorList>
    </citation>
    <scope>NUCLEOTIDE SEQUENCE [LARGE SCALE GENOMIC DNA]</scope>
    <source>
        <strain evidence="7">EAD_L_NR</strain>
    </source>
</reference>
<dbReference type="AlphaFoldDB" id="A0AAV8WEK6"/>
<dbReference type="GO" id="GO:0006508">
    <property type="term" value="P:proteolysis"/>
    <property type="evidence" value="ECO:0007669"/>
    <property type="project" value="UniProtKB-KW"/>
</dbReference>
<evidence type="ECO:0000256" key="3">
    <source>
        <dbReference type="ARBA" id="ARBA00022729"/>
    </source>
</evidence>
<dbReference type="Gene3D" id="1.20.120.980">
    <property type="entry name" value="Serine carboxypeptidase S28, SKS domain"/>
    <property type="match status" value="1"/>
</dbReference>